<reference evidence="3 4" key="1">
    <citation type="submission" date="2020-08" db="EMBL/GenBank/DDBJ databases">
        <title>Sequencing the genomes of 1000 actinobacteria strains.</title>
        <authorList>
            <person name="Klenk H.-P."/>
        </authorList>
    </citation>
    <scope>NUCLEOTIDE SEQUENCE [LARGE SCALE GENOMIC DNA]</scope>
    <source>
        <strain evidence="3 4">DSM 45298</strain>
    </source>
</reference>
<dbReference type="Gene3D" id="3.40.50.300">
    <property type="entry name" value="P-loop containing nucleotide triphosphate hydrolases"/>
    <property type="match status" value="2"/>
</dbReference>
<sequence length="1600" mass="173519">MMSLHKLSAGDGYEYLTRQVAAQDSTELGQNTLESYYSAEGEAPGRWLGEGLAAFDDIHRGDLVTSEHMKALWGEGRHPNADAIEQQLIEHGHSAQYALAATKLGTPFKIYEGAPEFTKAVAQAFAAHNEQAGNRRSDAIDPDTRAHIRTQVAHEMFAKEFGRTAIDERELSGWIARQSRKKTTAVAGYDLTFSPVKSVSTLWAVAPREVAQRIEAAHQAAVEKTLASLEREVAYTRTGSNGAARVQAQGLIAAAFTHRDSRAGDPDLHTHVPISNKVHYQGDDKIWRWGALDGKPLHRLAVAASEEYNTRLEAEIIAAFPQARFADRDPGVRGKRPVRELVGVSPDLMNRWSARTRAIEDRTAQLIGTFQSEHGREPTAVEHIALRQQANLDTREAKHEPRSLADQRATWHAQALDQLGSPAALHAMISAGLGRTTDEISPELATQMRRLRGHLTLTMNPVEAARLCANNDEIRRRALDHIRAYGPHVAGLVDAEARAYGQIAIDTISATRSVWKASHVRAEAMRQARILGIDPAMITAVADHITTAALDEHSVQLTNSRTRSDLGEPAMLRDADGASVFTERGLDDYTSPAVLAAERRIVDAASDHHGQRIDGVHVDIALLEQEANTFALNAGQAELVRQFATKGVRFHLALAPAGTGKTSAMSAFSNAWTSAGGTVIGLAPTADAAQVLAADIGRQTDTLDKYAHIVRALDAAGDDENERARILESAPEWFTTIGPGTVILIDEVGMASTCTLDPVVHHALAAGADIKAVGDDQQLASVAAGGVLRDVAELGDTLTLHEVMRFADPTEGKASLALREGNDEAIGYYIDHQRVHVTADTVAAEAAYTAWRTDIQAGHASVLLAPTGDTVRALNQRARADRLADTPPTLRDKLAGRTRELTLADGLAASVGDTIRTRRNDRRLRLSSTDFVRNGYRWTIEKVGTDGTLTVRHERSNARIILPADYVAEHCELGYAGTIHSAQGMTVGSRGKQQGTCHIVGADSLDRQMLYVAMTRGVDANHLYLGTSEADPHKIIFDRAQRPPTAVDMLRQIIDRDGRQTSASTIARTDSRAATHLAHAADSYATAVAAIAETHLGTGVMTAIDHAADTLHLGLTEHEGWPALRKQLAAIALSAPDGVDPATHAAEQLHTAIGRRELSTATDAAAVISWRLDPTTGTETGGPLPWLPEIPAALAEHPQYGDYLARRAELVGDLARSVRDEAADHRLPWQARTAGIDRELVADVAVFRAAHNIADSDHRPLGDTQLGTASRRAQDALADRLGNSRDTDTGRWEETARRIDPHLLDDLYWPELARHLDTADQRGIDVEPILERAATDHMLPTETPASALYWRMADDLAADPIDAARVHLDSANTALADHRLAALAPTVGVEHTTRWGASDHRDDLSTALAAAHATTGMAPEHLLAAAGTTRADAEVTARLRGLAGTSQPRLAPTALPGDDPTLIEAATTAHERYRALIAAARTDLDRNPPHWLTQQLGTRPASVDGANAWDAARTALLDYHAEYGRGDEALPALPATASPAQTRAHTLAADRLERVRRQEHIDRLTQLEHQRQQHLVEQERRAQEQHLPPPDMHHNQGRHM</sequence>
<dbReference type="Proteomes" id="UP000551501">
    <property type="component" value="Unassembled WGS sequence"/>
</dbReference>
<dbReference type="EMBL" id="JACIFP010000003">
    <property type="protein sequence ID" value="MBB4138131.1"/>
    <property type="molecule type" value="Genomic_DNA"/>
</dbReference>
<evidence type="ECO:0000313" key="4">
    <source>
        <dbReference type="Proteomes" id="UP000551501"/>
    </source>
</evidence>
<keyword evidence="4" id="KW-1185">Reference proteome</keyword>
<dbReference type="CDD" id="cd18809">
    <property type="entry name" value="SF1_C_RecD"/>
    <property type="match status" value="1"/>
</dbReference>
<protein>
    <submittedName>
        <fullName evidence="3">Conjugative relaxase-like TrwC/TraI family protein</fullName>
    </submittedName>
</protein>
<dbReference type="NCBIfam" id="NF041492">
    <property type="entry name" value="MobF"/>
    <property type="match status" value="1"/>
</dbReference>
<dbReference type="InterPro" id="IPR027417">
    <property type="entry name" value="P-loop_NTPase"/>
</dbReference>
<dbReference type="SUPFAM" id="SSF52540">
    <property type="entry name" value="P-loop containing nucleoside triphosphate hydrolases"/>
    <property type="match status" value="2"/>
</dbReference>
<name>A0A840F2K1_9ACTN</name>
<evidence type="ECO:0000313" key="3">
    <source>
        <dbReference type="EMBL" id="MBB4138131.1"/>
    </source>
</evidence>
<proteinExistence type="predicted"/>
<dbReference type="Pfam" id="PF13604">
    <property type="entry name" value="AAA_30"/>
    <property type="match status" value="1"/>
</dbReference>
<dbReference type="InterPro" id="IPR014862">
    <property type="entry name" value="TrwC"/>
</dbReference>
<feature type="compositionally biased region" description="Basic and acidic residues" evidence="1">
    <location>
        <begin position="1569"/>
        <end position="1584"/>
    </location>
</feature>
<evidence type="ECO:0000259" key="2">
    <source>
        <dbReference type="Pfam" id="PF08751"/>
    </source>
</evidence>
<dbReference type="SUPFAM" id="SSF55464">
    <property type="entry name" value="Origin of replication-binding domain, RBD-like"/>
    <property type="match status" value="1"/>
</dbReference>
<comment type="caution">
    <text evidence="3">The sequence shown here is derived from an EMBL/GenBank/DDBJ whole genome shotgun (WGS) entry which is preliminary data.</text>
</comment>
<accession>A0A840F2K1</accession>
<dbReference type="Pfam" id="PF08751">
    <property type="entry name" value="TrwC"/>
    <property type="match status" value="1"/>
</dbReference>
<organism evidence="3 4">
    <name type="scientific">Gordonia humi</name>
    <dbReference type="NCBI Taxonomy" id="686429"/>
    <lineage>
        <taxon>Bacteria</taxon>
        <taxon>Bacillati</taxon>
        <taxon>Actinomycetota</taxon>
        <taxon>Actinomycetes</taxon>
        <taxon>Mycobacteriales</taxon>
        <taxon>Gordoniaceae</taxon>
        <taxon>Gordonia</taxon>
    </lineage>
</organism>
<feature type="domain" description="TrwC relaxase" evidence="2">
    <location>
        <begin position="9"/>
        <end position="415"/>
    </location>
</feature>
<feature type="region of interest" description="Disordered" evidence="1">
    <location>
        <begin position="1569"/>
        <end position="1600"/>
    </location>
</feature>
<dbReference type="RefSeq" id="WP_183373371.1">
    <property type="nucleotide sequence ID" value="NZ_BAABHL010000062.1"/>
</dbReference>
<gene>
    <name evidence="3" type="ORF">BKA16_004756</name>
</gene>
<dbReference type="Gene3D" id="2.30.30.940">
    <property type="match status" value="1"/>
</dbReference>
<evidence type="ECO:0000256" key="1">
    <source>
        <dbReference type="SAM" id="MobiDB-lite"/>
    </source>
</evidence>